<dbReference type="InterPro" id="IPR006158">
    <property type="entry name" value="Cobalamin-bd"/>
</dbReference>
<name>A0ABT5JBZ4_RHOTP</name>
<dbReference type="PROSITE" id="PS51332">
    <property type="entry name" value="B12_BINDING"/>
    <property type="match status" value="1"/>
</dbReference>
<dbReference type="RefSeq" id="WP_272778040.1">
    <property type="nucleotide sequence ID" value="NZ_JAQQLI010000024.1"/>
</dbReference>
<evidence type="ECO:0000259" key="2">
    <source>
        <dbReference type="PROSITE" id="PS50925"/>
    </source>
</evidence>
<dbReference type="Proteomes" id="UP001165652">
    <property type="component" value="Unassembled WGS sequence"/>
</dbReference>
<dbReference type="Gene3D" id="3.30.70.100">
    <property type="match status" value="1"/>
</dbReference>
<dbReference type="InterPro" id="IPR036046">
    <property type="entry name" value="Acylphosphatase-like_dom_sf"/>
</dbReference>
<reference evidence="4" key="2">
    <citation type="submission" date="2023-02" db="EMBL/GenBank/DDBJ databases">
        <authorList>
            <person name="Rayyan A."/>
            <person name="Meyer T."/>
            <person name="Kyndt J.A."/>
        </authorList>
    </citation>
    <scope>NUCLEOTIDE SEQUENCE</scope>
    <source>
        <strain evidence="4">DSM 9987</strain>
    </source>
</reference>
<dbReference type="Gene3D" id="3.40.50.280">
    <property type="entry name" value="Cobalamin-binding domain"/>
    <property type="match status" value="1"/>
</dbReference>
<feature type="region of interest" description="Disordered" evidence="1">
    <location>
        <begin position="385"/>
        <end position="411"/>
    </location>
</feature>
<dbReference type="InterPro" id="IPR007024">
    <property type="entry name" value="BLUF_domain"/>
</dbReference>
<organism evidence="4 5">
    <name type="scientific">Rhodoplanes tepidamans</name>
    <name type="common">Rhodoplanes cryptolactis</name>
    <dbReference type="NCBI Taxonomy" id="200616"/>
    <lineage>
        <taxon>Bacteria</taxon>
        <taxon>Pseudomonadati</taxon>
        <taxon>Pseudomonadota</taxon>
        <taxon>Alphaproteobacteria</taxon>
        <taxon>Hyphomicrobiales</taxon>
        <taxon>Nitrobacteraceae</taxon>
        <taxon>Rhodoplanes</taxon>
    </lineage>
</organism>
<dbReference type="SMART" id="SM01034">
    <property type="entry name" value="BLUF"/>
    <property type="match status" value="1"/>
</dbReference>
<evidence type="ECO:0000259" key="3">
    <source>
        <dbReference type="PROSITE" id="PS51332"/>
    </source>
</evidence>
<proteinExistence type="predicted"/>
<gene>
    <name evidence="4" type="ORF">PQJ73_16025</name>
</gene>
<dbReference type="PROSITE" id="PS50925">
    <property type="entry name" value="BLUF"/>
    <property type="match status" value="1"/>
</dbReference>
<keyword evidence="5" id="KW-1185">Reference proteome</keyword>
<comment type="caution">
    <text evidence="4">The sequence shown here is derived from an EMBL/GenBank/DDBJ whole genome shotgun (WGS) entry which is preliminary data.</text>
</comment>
<dbReference type="SUPFAM" id="SSF52242">
    <property type="entry name" value="Cobalamin (vitamin B12)-binding domain"/>
    <property type="match status" value="1"/>
</dbReference>
<evidence type="ECO:0000313" key="5">
    <source>
        <dbReference type="Proteomes" id="UP001165652"/>
    </source>
</evidence>
<dbReference type="SUPFAM" id="SSF54975">
    <property type="entry name" value="Acylphosphatase/BLUF domain-like"/>
    <property type="match status" value="1"/>
</dbReference>
<sequence>MPTDTTDSTEGPGARAPDPRGSGAPGTGAGRPRAEGPRAEDALAPLHPTAEPEPPPPGALLSLAFRTRAAAADATALQAGLAATGERLRGLGIGGLLLHDRGTVFHWLEGPPDAVRAIWRAARTDPRLAAAELLGESPTPVRMFGDLQILGRGADAPEAGGSDLDAIVADLAACAMAGAGRAVESLLDGELRAGRDLRTLRGAIIEPAARRIGDWREADHCCDMETTLALAHLQQGARRLGAAVPPDGSPAAAARTALVAAHRAEPSVLGVTLVGDVFRDAGWCVEVAFPHDAADLCAAVRAEPCDVLVLLLGDIARHPAALDGVAAHIRAARAAAGARDLVVLVGGRIALDRPDSLAAIVGADAAFTTAPDAIEKAADLLGRRAARQSPAGRPAGRSETEPPRRPAEIPPGWFWVR</sequence>
<dbReference type="Pfam" id="PF04940">
    <property type="entry name" value="BLUF"/>
    <property type="match status" value="1"/>
</dbReference>
<feature type="region of interest" description="Disordered" evidence="1">
    <location>
        <begin position="1"/>
        <end position="60"/>
    </location>
</feature>
<feature type="domain" description="B12-binding" evidence="3">
    <location>
        <begin position="254"/>
        <end position="391"/>
    </location>
</feature>
<dbReference type="EMBL" id="JAQQLI010000024">
    <property type="protein sequence ID" value="MDC7787200.1"/>
    <property type="molecule type" value="Genomic_DNA"/>
</dbReference>
<evidence type="ECO:0000313" key="4">
    <source>
        <dbReference type="EMBL" id="MDC7787200.1"/>
    </source>
</evidence>
<accession>A0ABT5JBZ4</accession>
<feature type="compositionally biased region" description="Basic and acidic residues" evidence="1">
    <location>
        <begin position="32"/>
        <end position="41"/>
    </location>
</feature>
<reference evidence="4" key="1">
    <citation type="journal article" date="2023" name="Microbiol Resour">
        <title>Genome Sequences of Rhodoplanes serenus and Two Thermotolerant Strains, Rhodoplanes tepidamans and 'Rhodoplanes cryptolactis,' Further Refine the Genus.</title>
        <authorList>
            <person name="Rayyan A.A."/>
            <person name="Kyndt J.A."/>
        </authorList>
    </citation>
    <scope>NUCLEOTIDE SEQUENCE</scope>
    <source>
        <strain evidence="4">DSM 9987</strain>
    </source>
</reference>
<dbReference type="InterPro" id="IPR036724">
    <property type="entry name" value="Cobalamin-bd_sf"/>
</dbReference>
<feature type="domain" description="BLUF" evidence="2">
    <location>
        <begin position="60"/>
        <end position="150"/>
    </location>
</feature>
<protein>
    <submittedName>
        <fullName evidence="4">BLUF domain-containing protein</fullName>
    </submittedName>
</protein>
<feature type="compositionally biased region" description="Basic and acidic residues" evidence="1">
    <location>
        <begin position="396"/>
        <end position="407"/>
    </location>
</feature>
<evidence type="ECO:0000256" key="1">
    <source>
        <dbReference type="SAM" id="MobiDB-lite"/>
    </source>
</evidence>